<dbReference type="Pfam" id="PF01546">
    <property type="entry name" value="Peptidase_M20"/>
    <property type="match status" value="1"/>
</dbReference>
<evidence type="ECO:0000256" key="11">
    <source>
        <dbReference type="ARBA" id="ARBA00023285"/>
    </source>
</evidence>
<evidence type="ECO:0000256" key="12">
    <source>
        <dbReference type="ARBA" id="ARBA00051301"/>
    </source>
</evidence>
<evidence type="ECO:0000256" key="1">
    <source>
        <dbReference type="ARBA" id="ARBA00001941"/>
    </source>
</evidence>
<dbReference type="UniPathway" id="UPA00034">
    <property type="reaction ID" value="UER00021"/>
</dbReference>
<evidence type="ECO:0000313" key="14">
    <source>
        <dbReference type="EMBL" id="PVU74240.1"/>
    </source>
</evidence>
<dbReference type="InterPro" id="IPR002933">
    <property type="entry name" value="Peptidase_M20"/>
</dbReference>
<organism evidence="14 15">
    <name type="scientific">Acidianus hospitalis</name>
    <dbReference type="NCBI Taxonomy" id="563177"/>
    <lineage>
        <taxon>Archaea</taxon>
        <taxon>Thermoproteota</taxon>
        <taxon>Thermoprotei</taxon>
        <taxon>Sulfolobales</taxon>
        <taxon>Sulfolobaceae</taxon>
        <taxon>Acidianus</taxon>
    </lineage>
</organism>
<dbReference type="EC" id="3.5.1.18" evidence="5"/>
<dbReference type="Pfam" id="PF07687">
    <property type="entry name" value="M20_dimer"/>
    <property type="match status" value="1"/>
</dbReference>
<evidence type="ECO:0000256" key="6">
    <source>
        <dbReference type="ARBA" id="ARBA00016853"/>
    </source>
</evidence>
<comment type="catalytic activity">
    <reaction evidence="12">
        <text>N-succinyl-(2S,6S)-2,6-diaminopimelate + H2O = (2S,6S)-2,6-diaminopimelate + succinate</text>
        <dbReference type="Rhea" id="RHEA:22608"/>
        <dbReference type="ChEBI" id="CHEBI:15377"/>
        <dbReference type="ChEBI" id="CHEBI:30031"/>
        <dbReference type="ChEBI" id="CHEBI:57609"/>
        <dbReference type="ChEBI" id="CHEBI:58087"/>
        <dbReference type="EC" id="3.5.1.18"/>
    </reaction>
</comment>
<evidence type="ECO:0000313" key="15">
    <source>
        <dbReference type="Proteomes" id="UP000245638"/>
    </source>
</evidence>
<dbReference type="InterPro" id="IPR001261">
    <property type="entry name" value="ArgE/DapE_CS"/>
</dbReference>
<dbReference type="InterPro" id="IPR011650">
    <property type="entry name" value="Peptidase_M20_dimer"/>
</dbReference>
<dbReference type="PROSITE" id="PS00759">
    <property type="entry name" value="ARGE_DAPE_CPG2_2"/>
    <property type="match status" value="1"/>
</dbReference>
<evidence type="ECO:0000256" key="10">
    <source>
        <dbReference type="ARBA" id="ARBA00022833"/>
    </source>
</evidence>
<keyword evidence="7" id="KW-0028">Amino-acid biosynthesis</keyword>
<dbReference type="InterPro" id="IPR036264">
    <property type="entry name" value="Bact_exopeptidase_dim_dom"/>
</dbReference>
<keyword evidence="11" id="KW-0170">Cobalt</keyword>
<name>A0A2T9X2C5_9CREN</name>
<comment type="similarity">
    <text evidence="4">Belongs to the peptidase M20A family.</text>
</comment>
<sequence length="364" mass="40774">MLIELTKKLISFKTYNDNELHECALFIKDYLENQGFKAEIKEYVKGYPVVISSSGKGEPLMLNGHFDVVPPGEGWSSDPFVPKVVDDKIYGRGATDMKAGLAVLMETYVSMADKLDYPLLFTAVPDEETGGKRGSKFLAEEFSPFFVIIGEPTCSERINIGEKGLLQIKIKERGKSAHGSTPSLGDNSILKLIDDILILEKEINDFSVSIPRELEDAVNNVKEIDEKIFDDVIKITFNPGVIKGGTKVNVVPDYAEVEIDMRIPPGITSREVLEKIRVKGEIEIINSSEPNYTSLPFFLGLKPFITPYATDGRYFRLKGIPTIVYGPGELNKLHSPDEYVRISDINMTFEKLKKILRNLVPKFL</sequence>
<protein>
    <recommendedName>
        <fullName evidence="6">Probable succinyl-diaminopimelate desuccinylase</fullName>
        <ecNumber evidence="5">3.5.1.18</ecNumber>
    </recommendedName>
</protein>
<evidence type="ECO:0000256" key="2">
    <source>
        <dbReference type="ARBA" id="ARBA00001947"/>
    </source>
</evidence>
<dbReference type="PANTHER" id="PTHR43808:SF8">
    <property type="entry name" value="PEPTIDASE M20 DIMERISATION DOMAIN-CONTAINING PROTEIN"/>
    <property type="match status" value="1"/>
</dbReference>
<dbReference type="SUPFAM" id="SSF55031">
    <property type="entry name" value="Bacterial exopeptidase dimerisation domain"/>
    <property type="match status" value="1"/>
</dbReference>
<accession>A0A2T9X2C5</accession>
<dbReference type="GO" id="GO:0009089">
    <property type="term" value="P:lysine biosynthetic process via diaminopimelate"/>
    <property type="evidence" value="ECO:0007669"/>
    <property type="project" value="UniProtKB-UniPathway"/>
</dbReference>
<dbReference type="PROSITE" id="PS00758">
    <property type="entry name" value="ARGE_DAPE_CPG2_1"/>
    <property type="match status" value="1"/>
</dbReference>
<dbReference type="NCBIfam" id="TIGR01910">
    <property type="entry name" value="DapE-ArgE"/>
    <property type="match status" value="1"/>
</dbReference>
<keyword evidence="8" id="KW-0479">Metal-binding</keyword>
<evidence type="ECO:0000256" key="9">
    <source>
        <dbReference type="ARBA" id="ARBA00022801"/>
    </source>
</evidence>
<proteinExistence type="inferred from homology"/>
<comment type="caution">
    <text evidence="14">The sequence shown here is derived from an EMBL/GenBank/DDBJ whole genome shotgun (WGS) entry which is preliminary data.</text>
</comment>
<dbReference type="SUPFAM" id="SSF53187">
    <property type="entry name" value="Zn-dependent exopeptidases"/>
    <property type="match status" value="1"/>
</dbReference>
<dbReference type="GO" id="GO:0046872">
    <property type="term" value="F:metal ion binding"/>
    <property type="evidence" value="ECO:0007669"/>
    <property type="project" value="UniProtKB-KW"/>
</dbReference>
<gene>
    <name evidence="14" type="ORF">DDW13_08135</name>
</gene>
<dbReference type="InterPro" id="IPR050072">
    <property type="entry name" value="Peptidase_M20A"/>
</dbReference>
<evidence type="ECO:0000256" key="3">
    <source>
        <dbReference type="ARBA" id="ARBA00005130"/>
    </source>
</evidence>
<dbReference type="GO" id="GO:0009014">
    <property type="term" value="F:succinyl-diaminopimelate desuccinylase activity"/>
    <property type="evidence" value="ECO:0007669"/>
    <property type="project" value="UniProtKB-EC"/>
</dbReference>
<comment type="cofactor">
    <cofactor evidence="2">
        <name>Zn(2+)</name>
        <dbReference type="ChEBI" id="CHEBI:29105"/>
    </cofactor>
</comment>
<comment type="cofactor">
    <cofactor evidence="1">
        <name>Co(2+)</name>
        <dbReference type="ChEBI" id="CHEBI:48828"/>
    </cofactor>
</comment>
<evidence type="ECO:0000256" key="8">
    <source>
        <dbReference type="ARBA" id="ARBA00022723"/>
    </source>
</evidence>
<evidence type="ECO:0000256" key="7">
    <source>
        <dbReference type="ARBA" id="ARBA00022605"/>
    </source>
</evidence>
<evidence type="ECO:0000259" key="13">
    <source>
        <dbReference type="Pfam" id="PF07687"/>
    </source>
</evidence>
<dbReference type="EMBL" id="QEFD01000231">
    <property type="protein sequence ID" value="PVU74240.1"/>
    <property type="molecule type" value="Genomic_DNA"/>
</dbReference>
<keyword evidence="10" id="KW-0862">Zinc</keyword>
<evidence type="ECO:0000256" key="4">
    <source>
        <dbReference type="ARBA" id="ARBA00006247"/>
    </source>
</evidence>
<dbReference type="Proteomes" id="UP000245638">
    <property type="component" value="Unassembled WGS sequence"/>
</dbReference>
<dbReference type="AlphaFoldDB" id="A0A2T9X2C5"/>
<keyword evidence="9" id="KW-0378">Hydrolase</keyword>
<dbReference type="InterPro" id="IPR010182">
    <property type="entry name" value="ArgE/DapE"/>
</dbReference>
<feature type="domain" description="Peptidase M20 dimerisation" evidence="13">
    <location>
        <begin position="160"/>
        <end position="277"/>
    </location>
</feature>
<dbReference type="PANTHER" id="PTHR43808">
    <property type="entry name" value="ACETYLORNITHINE DEACETYLASE"/>
    <property type="match status" value="1"/>
</dbReference>
<dbReference type="Gene3D" id="3.30.70.360">
    <property type="match status" value="1"/>
</dbReference>
<evidence type="ECO:0000256" key="5">
    <source>
        <dbReference type="ARBA" id="ARBA00011921"/>
    </source>
</evidence>
<comment type="pathway">
    <text evidence="3">Amino-acid biosynthesis; L-lysine biosynthesis via DAP pathway; LL-2,6-diaminopimelate from (S)-tetrahydrodipicolinate (succinylase route): step 3/3.</text>
</comment>
<reference evidence="14 15" key="1">
    <citation type="journal article" date="2015" name="Appl. Environ. Microbiol.">
        <title>Nanoarchaeota, Their Sulfolobales Host, and Nanoarchaeota Virus Distribution across Yellowstone National Park Hot Springs.</title>
        <authorList>
            <person name="Munson-McGee J.H."/>
            <person name="Field E.K."/>
            <person name="Bateson M."/>
            <person name="Rooney C."/>
            <person name="Stepanauskas R."/>
            <person name="Young M.J."/>
        </authorList>
    </citation>
    <scope>NUCLEOTIDE SEQUENCE [LARGE SCALE GENOMIC DNA]</scope>
    <source>
        <strain evidence="14">SCGC AC-742_N10</strain>
    </source>
</reference>
<dbReference type="Gene3D" id="3.40.630.10">
    <property type="entry name" value="Zn peptidases"/>
    <property type="match status" value="2"/>
</dbReference>